<dbReference type="RefSeq" id="WP_116631454.1">
    <property type="nucleotide sequence ID" value="NZ_QENU01000003.1"/>
</dbReference>
<dbReference type="Pfam" id="PF03797">
    <property type="entry name" value="Autotransporter"/>
    <property type="match status" value="1"/>
</dbReference>
<dbReference type="EMBL" id="QENU01000003">
    <property type="protein sequence ID" value="PVX40593.1"/>
    <property type="molecule type" value="Genomic_DNA"/>
</dbReference>
<reference evidence="2 3" key="1">
    <citation type="submission" date="2018-05" db="EMBL/GenBank/DDBJ databases">
        <title>Genomic Encyclopedia of Type Strains, Phase IV (KMG-IV): sequencing the most valuable type-strain genomes for metagenomic binning, comparative biology and taxonomic classification.</title>
        <authorList>
            <person name="Goeker M."/>
        </authorList>
    </citation>
    <scope>NUCLEOTIDE SEQUENCE [LARGE SCALE GENOMIC DNA]</scope>
    <source>
        <strain evidence="2 3">DSM 22999</strain>
    </source>
</reference>
<dbReference type="InterPro" id="IPR036709">
    <property type="entry name" value="Autotransporte_beta_dom_sf"/>
</dbReference>
<dbReference type="SUPFAM" id="SSF103515">
    <property type="entry name" value="Autotransporter"/>
    <property type="match status" value="1"/>
</dbReference>
<feature type="domain" description="Autotransporter" evidence="1">
    <location>
        <begin position="427"/>
        <end position="705"/>
    </location>
</feature>
<dbReference type="SMART" id="SM00869">
    <property type="entry name" value="Autotransporter"/>
    <property type="match status" value="1"/>
</dbReference>
<protein>
    <submittedName>
        <fullName evidence="2">Uncharacterized protein with beta-barrel porin domain</fullName>
    </submittedName>
</protein>
<dbReference type="Gene3D" id="2.40.128.130">
    <property type="entry name" value="Autotransporter beta-domain"/>
    <property type="match status" value="1"/>
</dbReference>
<organism evidence="2 3">
    <name type="scientific">Alitibacter langaaensis DSM 22999</name>
    <dbReference type="NCBI Taxonomy" id="1122935"/>
    <lineage>
        <taxon>Bacteria</taxon>
        <taxon>Pseudomonadati</taxon>
        <taxon>Pseudomonadota</taxon>
        <taxon>Gammaproteobacteria</taxon>
        <taxon>Pasteurellales</taxon>
        <taxon>Pasteurellaceae</taxon>
        <taxon>Alitibacter</taxon>
    </lineage>
</organism>
<comment type="caution">
    <text evidence="2">The sequence shown here is derived from an EMBL/GenBank/DDBJ whole genome shotgun (WGS) entry which is preliminary data.</text>
</comment>
<sequence length="705" mass="77390">MKKAKLLPLYIAVTAGLYGVLIETSYAAYTCKTNGYKTLPELMNNTPVVLCTNIDNDDRGYILSDTDRVLSGAQPIAESINASGDALTIGSALYTGLFVGWTTYNSEGKASPAVNIISTDGDAIKYIGDNTANRNIFISTAPGSTVSGKTAAINITNPQNNTNLTMRLAGNISGDILTLGPSDNISIEFGRIRNPGAPYNPSDNYTTELTTKKITGVGKIDNYGDLIINGNTDWDTAVVTNNGNIKFQNVTLSQPLLKAKQINIPSGLDVISADTPVINQTYNLFEATSGTIVLPTNINVLDSSASDPNTTEWVAIATEMEQTGVNTGDYKATKQTKDINSSAFERVTSGLLGSSMVSQFIKGSSDVKEFVLDNYGSTIEEAQRLTRDILPDLSGGDIEAAFNYVEKMRSHIGNRTLRYSHQLPEEEREHGWNVWATTDYSTGKNKDVYGYKLNRYGLQVGFDQQINDQALLGFSLGLNRNHAKNEVSSSKKTTQFIFMPYYEWRNDLYFAEVNSNFGILRTQSRRDIGNTTASGSYSSFQFGYQVLGGIETQLYRDLYIKPYASLKYQWMTNQGWHETGSPLALAYESQKYSARHVGGGISLWKAFETSKGSFVPSLNVEYYRFIGSHDKLRQKVSLASSVSETGNVKGDYFMYGNALFGDQLSVKLNASLDLSPTFNITGSAGYNRYGEYKESAFGLTLSNRF</sequence>
<dbReference type="PROSITE" id="PS51208">
    <property type="entry name" value="AUTOTRANSPORTER"/>
    <property type="match status" value="1"/>
</dbReference>
<evidence type="ECO:0000313" key="3">
    <source>
        <dbReference type="Proteomes" id="UP000245909"/>
    </source>
</evidence>
<evidence type="ECO:0000259" key="1">
    <source>
        <dbReference type="PROSITE" id="PS51208"/>
    </source>
</evidence>
<name>A0A2U0TAG6_9PAST</name>
<dbReference type="AlphaFoldDB" id="A0A2U0TAG6"/>
<gene>
    <name evidence="2" type="ORF">C8D76_103168</name>
</gene>
<accession>A0A2U0TAG6</accession>
<dbReference type="Proteomes" id="UP000245909">
    <property type="component" value="Unassembled WGS sequence"/>
</dbReference>
<keyword evidence="3" id="KW-1185">Reference proteome</keyword>
<evidence type="ECO:0000313" key="2">
    <source>
        <dbReference type="EMBL" id="PVX40593.1"/>
    </source>
</evidence>
<dbReference type="OrthoDB" id="5677813at2"/>
<dbReference type="InterPro" id="IPR005546">
    <property type="entry name" value="Autotransporte_beta"/>
</dbReference>
<proteinExistence type="predicted"/>